<evidence type="ECO:0000256" key="1">
    <source>
        <dbReference type="ARBA" id="ARBA00001936"/>
    </source>
</evidence>
<dbReference type="FunFam" id="1.20.58.1080:FF:000001">
    <property type="entry name" value="ATP-dependent RNA helicase SUPV3L1, mitochondrial"/>
    <property type="match status" value="1"/>
</dbReference>
<dbReference type="FunFam" id="3.40.50.300:FF:000446">
    <property type="entry name" value="ATP-dependent RNA helicase SUPV3L1, mitochondrial"/>
    <property type="match status" value="1"/>
</dbReference>
<dbReference type="Proteomes" id="UP000507470">
    <property type="component" value="Unassembled WGS sequence"/>
</dbReference>
<feature type="domain" description="Helicase C-terminal" evidence="14">
    <location>
        <begin position="382"/>
        <end position="547"/>
    </location>
</feature>
<dbReference type="GO" id="GO:0016787">
    <property type="term" value="F:hydrolase activity"/>
    <property type="evidence" value="ECO:0007669"/>
    <property type="project" value="UniProtKB-KW"/>
</dbReference>
<dbReference type="SMART" id="SM00490">
    <property type="entry name" value="HELICc"/>
    <property type="match status" value="1"/>
</dbReference>
<keyword evidence="7 15" id="KW-0378">Hydrolase</keyword>
<feature type="compositionally biased region" description="Basic residues" evidence="13">
    <location>
        <begin position="45"/>
        <end position="56"/>
    </location>
</feature>
<dbReference type="InterPro" id="IPR027417">
    <property type="entry name" value="P-loop_NTPase"/>
</dbReference>
<evidence type="ECO:0000256" key="3">
    <source>
        <dbReference type="ARBA" id="ARBA00004173"/>
    </source>
</evidence>
<dbReference type="PANTHER" id="PTHR12131">
    <property type="entry name" value="ATP-DEPENDENT RNA AND DNA HELICASE"/>
    <property type="match status" value="1"/>
</dbReference>
<dbReference type="InterPro" id="IPR022192">
    <property type="entry name" value="SUV3_C"/>
</dbReference>
<evidence type="ECO:0000256" key="7">
    <source>
        <dbReference type="ARBA" id="ARBA00022801"/>
    </source>
</evidence>
<evidence type="ECO:0000256" key="12">
    <source>
        <dbReference type="ARBA" id="ARBA00047984"/>
    </source>
</evidence>
<comment type="cofactor">
    <cofactor evidence="1">
        <name>Mn(2+)</name>
        <dbReference type="ChEBI" id="CHEBI:29035"/>
    </cofactor>
</comment>
<dbReference type="Pfam" id="PF18114">
    <property type="entry name" value="Suv3_N"/>
    <property type="match status" value="1"/>
</dbReference>
<keyword evidence="10" id="KW-0809">Transit peptide</keyword>
<dbReference type="Gene3D" id="1.20.272.40">
    <property type="match status" value="1"/>
</dbReference>
<keyword evidence="11" id="KW-0496">Mitochondrion</keyword>
<dbReference type="InterPro" id="IPR001650">
    <property type="entry name" value="Helicase_C-like"/>
</dbReference>
<evidence type="ECO:0000256" key="10">
    <source>
        <dbReference type="ARBA" id="ARBA00022946"/>
    </source>
</evidence>
<comment type="subcellular location">
    <subcellularLocation>
        <location evidence="3">Mitochondrion</location>
    </subcellularLocation>
</comment>
<name>A0A6J8DD73_MYTCO</name>
<keyword evidence="16" id="KW-1185">Reference proteome</keyword>
<evidence type="ECO:0000259" key="14">
    <source>
        <dbReference type="PROSITE" id="PS51194"/>
    </source>
</evidence>
<dbReference type="GO" id="GO:0005524">
    <property type="term" value="F:ATP binding"/>
    <property type="evidence" value="ECO:0007669"/>
    <property type="project" value="UniProtKB-KW"/>
</dbReference>
<dbReference type="PROSITE" id="PS51194">
    <property type="entry name" value="HELICASE_CTER"/>
    <property type="match status" value="1"/>
</dbReference>
<dbReference type="GO" id="GO:0045025">
    <property type="term" value="C:mitochondrial degradosome"/>
    <property type="evidence" value="ECO:0007669"/>
    <property type="project" value="TreeGrafter"/>
</dbReference>
<comment type="cofactor">
    <cofactor evidence="2">
        <name>Mg(2+)</name>
        <dbReference type="ChEBI" id="CHEBI:18420"/>
    </cofactor>
</comment>
<evidence type="ECO:0000256" key="13">
    <source>
        <dbReference type="SAM" id="MobiDB-lite"/>
    </source>
</evidence>
<dbReference type="OrthoDB" id="6692397at2759"/>
<dbReference type="EMBL" id="CACVKT020007152">
    <property type="protein sequence ID" value="CAC5405996.1"/>
    <property type="molecule type" value="Genomic_DNA"/>
</dbReference>
<accession>A0A6J8DD73</accession>
<proteinExistence type="inferred from homology"/>
<evidence type="ECO:0000256" key="9">
    <source>
        <dbReference type="ARBA" id="ARBA00022840"/>
    </source>
</evidence>
<comment type="catalytic activity">
    <reaction evidence="12">
        <text>ATP + H2O = ADP + phosphate + H(+)</text>
        <dbReference type="Rhea" id="RHEA:13065"/>
        <dbReference type="ChEBI" id="CHEBI:15377"/>
        <dbReference type="ChEBI" id="CHEBI:15378"/>
        <dbReference type="ChEBI" id="CHEBI:30616"/>
        <dbReference type="ChEBI" id="CHEBI:43474"/>
        <dbReference type="ChEBI" id="CHEBI:456216"/>
        <dbReference type="EC" id="3.6.4.13"/>
    </reaction>
</comment>
<comment type="similarity">
    <text evidence="4">Belongs to the helicase family.</text>
</comment>
<keyword evidence="8" id="KW-0347">Helicase</keyword>
<dbReference type="Gene3D" id="3.40.50.300">
    <property type="entry name" value="P-loop containing nucleotide triphosphate hydrolases"/>
    <property type="match status" value="3"/>
</dbReference>
<evidence type="ECO:0000313" key="15">
    <source>
        <dbReference type="EMBL" id="CAC5405996.1"/>
    </source>
</evidence>
<dbReference type="SUPFAM" id="SSF52540">
    <property type="entry name" value="P-loop containing nucleoside triphosphate hydrolases"/>
    <property type="match status" value="2"/>
</dbReference>
<dbReference type="Pfam" id="PF22527">
    <property type="entry name" value="DEXQc_Suv3"/>
    <property type="match status" value="1"/>
</dbReference>
<dbReference type="EC" id="3.6.4.13" evidence="5"/>
<reference evidence="15 16" key="1">
    <citation type="submission" date="2020-06" db="EMBL/GenBank/DDBJ databases">
        <authorList>
            <person name="Li R."/>
            <person name="Bekaert M."/>
        </authorList>
    </citation>
    <scope>NUCLEOTIDE SEQUENCE [LARGE SCALE GENOMIC DNA]</scope>
    <source>
        <strain evidence="16">wild</strain>
    </source>
</reference>
<keyword evidence="9" id="KW-0067">ATP-binding</keyword>
<organism evidence="15 16">
    <name type="scientific">Mytilus coruscus</name>
    <name type="common">Sea mussel</name>
    <dbReference type="NCBI Taxonomy" id="42192"/>
    <lineage>
        <taxon>Eukaryota</taxon>
        <taxon>Metazoa</taxon>
        <taxon>Spiralia</taxon>
        <taxon>Lophotrochozoa</taxon>
        <taxon>Mollusca</taxon>
        <taxon>Bivalvia</taxon>
        <taxon>Autobranchia</taxon>
        <taxon>Pteriomorphia</taxon>
        <taxon>Mytilida</taxon>
        <taxon>Mytiloidea</taxon>
        <taxon>Mytilidae</taxon>
        <taxon>Mytilinae</taxon>
        <taxon>Mytilus</taxon>
    </lineage>
</organism>
<dbReference type="Gene3D" id="1.10.1740.140">
    <property type="match status" value="1"/>
</dbReference>
<feature type="region of interest" description="Disordered" evidence="13">
    <location>
        <begin position="40"/>
        <end position="61"/>
    </location>
</feature>
<dbReference type="CDD" id="cd18805">
    <property type="entry name" value="SF2_C_suv3"/>
    <property type="match status" value="1"/>
</dbReference>
<evidence type="ECO:0000256" key="5">
    <source>
        <dbReference type="ARBA" id="ARBA00012552"/>
    </source>
</evidence>
<evidence type="ECO:0000256" key="2">
    <source>
        <dbReference type="ARBA" id="ARBA00001946"/>
    </source>
</evidence>
<dbReference type="InterPro" id="IPR055206">
    <property type="entry name" value="DEXQc_SUV3"/>
</dbReference>
<dbReference type="InterPro" id="IPR041453">
    <property type="entry name" value="Suv3_N"/>
</dbReference>
<dbReference type="Pfam" id="PF18147">
    <property type="entry name" value="Suv3_C_1"/>
    <property type="match status" value="1"/>
</dbReference>
<evidence type="ECO:0000256" key="8">
    <source>
        <dbReference type="ARBA" id="ARBA00022806"/>
    </source>
</evidence>
<feature type="compositionally biased region" description="Basic and acidic residues" evidence="13">
    <location>
        <begin position="748"/>
        <end position="768"/>
    </location>
</feature>
<dbReference type="InterPro" id="IPR041082">
    <property type="entry name" value="Suv3_C_1"/>
</dbReference>
<dbReference type="PANTHER" id="PTHR12131:SF1">
    <property type="entry name" value="ATP-DEPENDENT RNA HELICASE SUPV3L1, MITOCHONDRIAL-RELATED"/>
    <property type="match status" value="1"/>
</dbReference>
<dbReference type="GO" id="GO:0000965">
    <property type="term" value="P:mitochondrial RNA 3'-end processing"/>
    <property type="evidence" value="ECO:0007669"/>
    <property type="project" value="TreeGrafter"/>
</dbReference>
<dbReference type="Pfam" id="PF12513">
    <property type="entry name" value="SUV3_C"/>
    <property type="match status" value="1"/>
</dbReference>
<dbReference type="InterPro" id="IPR050699">
    <property type="entry name" value="RNA-DNA_Helicase"/>
</dbReference>
<dbReference type="CDD" id="cd17913">
    <property type="entry name" value="DEXQc_Suv3"/>
    <property type="match status" value="1"/>
</dbReference>
<dbReference type="InterPro" id="IPR044774">
    <property type="entry name" value="Suv3_DEXQc"/>
</dbReference>
<sequence length="811" mass="91512">MYNICTTVCRKQPQVHKLIKQVDVTNLTKHVLGFKSLQGQGLNSRHSKSKKNKKSQKTPVKTLESLVEPVPYTSTNTQPHGIGEELGGALAKEKILGILTQFYLRKEVRKFAEENGIESKFFHKSYQSFRKFCCDEENLPVELHLILSDIAAGAGHVDDLLPYFLQHTKKIFPHLECLEDLKKISDLRNPANWYQEARTIDRKIIYHAGPTNSGKTYHALQRLTSAKSGVYCGPLRLLAAEVYNKCNDKGTPCDLVTGEERRYASEDGEPSNHVACTVEMTSVNTHLNTNCKLIDEPSNHVACTVEMTSVNTHYEVAVIDEIQMVRDKGRGWAWTRALLGLCAKEIHLCGEAGGIDLVRELMLHTGDDVEVKYYKRLTDLAYLDKAVESFDNIRPGDCIVCFSKNDIYFVSQQLEKKGIKCAVIYGGLPPGAKLAQAARFNDPNDPCKVMVATDAIGMGLNLAIKRVIFYSLTKPTIMDNGQVEIDVVDTSTALQIGGRAGRFGTQFEHGEVTTFRRKDLQLLTDIITRSVDSIKQAGLHPTADQIELFAYHLPSATLCNLIDIFIVLSELDNDNFFMCNLDDFKILAEMIEHIPLTLRVRYVLCCSPISRNKAFVCSMFQKFARQLHVGEPLTFDWLCGQIGTISEPKTINDLVHLEDIFDVFDLYLWLRFRFQDMFPDFEAVQQTQKELDIIIQEAVQRITVLLKTSEASIQTSKEATPDLSDESDSILGGLLNEVGKLFKPNRKSNVDRDQIDSPKAPSNEEGKIAQDLLKSNILTPDMLEKLKAEWSEQHLKRNRHVRTSRKPIKKI</sequence>
<protein>
    <recommendedName>
        <fullName evidence="5">RNA helicase</fullName>
        <ecNumber evidence="5">3.6.4.13</ecNumber>
    </recommendedName>
</protein>
<evidence type="ECO:0000256" key="4">
    <source>
        <dbReference type="ARBA" id="ARBA00008708"/>
    </source>
</evidence>
<evidence type="ECO:0000256" key="6">
    <source>
        <dbReference type="ARBA" id="ARBA00022741"/>
    </source>
</evidence>
<feature type="region of interest" description="Disordered" evidence="13">
    <location>
        <begin position="746"/>
        <end position="768"/>
    </location>
</feature>
<evidence type="ECO:0000256" key="11">
    <source>
        <dbReference type="ARBA" id="ARBA00023128"/>
    </source>
</evidence>
<dbReference type="Pfam" id="PF00271">
    <property type="entry name" value="Helicase_C"/>
    <property type="match status" value="1"/>
</dbReference>
<dbReference type="Gene3D" id="1.20.58.1080">
    <property type="match status" value="1"/>
</dbReference>
<dbReference type="AlphaFoldDB" id="A0A6J8DD73"/>
<dbReference type="GO" id="GO:0003724">
    <property type="term" value="F:RNA helicase activity"/>
    <property type="evidence" value="ECO:0007669"/>
    <property type="project" value="UniProtKB-EC"/>
</dbReference>
<evidence type="ECO:0000313" key="16">
    <source>
        <dbReference type="Proteomes" id="UP000507470"/>
    </source>
</evidence>
<gene>
    <name evidence="15" type="ORF">MCOR_39624</name>
</gene>
<keyword evidence="6" id="KW-0547">Nucleotide-binding</keyword>